<dbReference type="InterPro" id="IPR006311">
    <property type="entry name" value="TAT_signal"/>
</dbReference>
<dbReference type="InterPro" id="IPR038607">
    <property type="entry name" value="PhoD-like_sf"/>
</dbReference>
<dbReference type="Proteomes" id="UP000067626">
    <property type="component" value="Chromosome"/>
</dbReference>
<name>A0A0K1ECA7_CHOCO</name>
<dbReference type="AlphaFoldDB" id="A0A0K1ECA7"/>
<feature type="domain" description="PhoD-like phosphatase metallophosphatase" evidence="2">
    <location>
        <begin position="175"/>
        <end position="374"/>
    </location>
</feature>
<dbReference type="PANTHER" id="PTHR43606">
    <property type="entry name" value="PHOSPHATASE, PUTATIVE (AFU_ORTHOLOGUE AFUA_6G08710)-RELATED"/>
    <property type="match status" value="1"/>
</dbReference>
<feature type="domain" description="PhoD-like phosphatase metallophosphatase" evidence="2">
    <location>
        <begin position="502"/>
        <end position="688"/>
    </location>
</feature>
<dbReference type="InterPro" id="IPR018946">
    <property type="entry name" value="PhoD-like_MPP"/>
</dbReference>
<gene>
    <name evidence="4" type="ORF">CMC5_026510</name>
</gene>
<organism evidence="4 5">
    <name type="scientific">Chondromyces crocatus</name>
    <dbReference type="NCBI Taxonomy" id="52"/>
    <lineage>
        <taxon>Bacteria</taxon>
        <taxon>Pseudomonadati</taxon>
        <taxon>Myxococcota</taxon>
        <taxon>Polyangia</taxon>
        <taxon>Polyangiales</taxon>
        <taxon>Polyangiaceae</taxon>
        <taxon>Chondromyces</taxon>
    </lineage>
</organism>
<dbReference type="STRING" id="52.CMC5_026510"/>
<dbReference type="KEGG" id="ccro:CMC5_026510"/>
<dbReference type="InterPro" id="IPR032093">
    <property type="entry name" value="PhoD_N"/>
</dbReference>
<feature type="signal peptide" evidence="1">
    <location>
        <begin position="1"/>
        <end position="30"/>
    </location>
</feature>
<evidence type="ECO:0000256" key="1">
    <source>
        <dbReference type="SAM" id="SignalP"/>
    </source>
</evidence>
<dbReference type="Gene3D" id="3.60.21.70">
    <property type="entry name" value="PhoD-like phosphatase"/>
    <property type="match status" value="1"/>
</dbReference>
<protein>
    <submittedName>
        <fullName evidence="4">Metallophosphatase</fullName>
    </submittedName>
</protein>
<dbReference type="PATRIC" id="fig|52.7.peg.2894"/>
<sequence length="751" mass="83209">MAPKTTMRRRDFLRATLVTAGAILAPSACGGDDDATSPECPLSEASEAFFPQSVASGDPRPDSVILWTRLADAAVSGDLPISFQVALDEAFTQVIALTTESNRRSVADDAAGVSLASLTAEERYGHCVKVKITGLSPATTYYYRFYYKSGDTCYASRIGRTKTAPAPDADVPVRFGYISCQDYIGRYYNSHRIMAREDLDFFVVLGDYIYETTGDPSFQSPSDTRKVTFTDESGAISLEGADGSTFFAARTLGNYRELYRTYRGDPALQRLHELFPVLPIWDDHEYSDDCFGATATYFDGAKDEHDIPRRKAANQAWFEFMPVDYMAGDDYEYNSDAEYLQDITIYRDFRFGKNVHLVLTDLRSYRDDHLIPEEAFPGAVAATEEALDTNLGNIPTVAKPYVEIDSYQGGIYKERLIAAAPAVGYDPAVITGDISVAYINRIVEMLNESSGPGDQTDLIDPEAPGLKLGISYFDLGKFGLNSSIGSRYLVDKNAFDALSQTEWNASGGENERVMGSEQEEWFLKTVESSDSTWKVWANEYCLAQLAINLVGQPVPADFQREFYLMLDGWDGFPNRRSAILGRIGAKENVVAITGDIHAFYAGRPTAISDGSRQVIEIVGSSASSKTFKEELESQVKADPILSQIPEAAFLASLIDSFLTNPTTNPNPTLAYANSGEHGFCVAEASSDEFMVTMHQMPISVIHDDYADREDELAGLFKKMQFKTMAKTKELFQFDEATSAWLRWDQATRTWE</sequence>
<dbReference type="SUPFAM" id="SSF56300">
    <property type="entry name" value="Metallo-dependent phosphatases"/>
    <property type="match status" value="1"/>
</dbReference>
<dbReference type="PANTHER" id="PTHR43606:SF2">
    <property type="entry name" value="ALKALINE PHOSPHATASE FAMILY PROTEIN (AFU_ORTHOLOGUE AFUA_5G03860)"/>
    <property type="match status" value="1"/>
</dbReference>
<dbReference type="EMBL" id="CP012159">
    <property type="protein sequence ID" value="AKT38505.1"/>
    <property type="molecule type" value="Genomic_DNA"/>
</dbReference>
<keyword evidence="1" id="KW-0732">Signal</keyword>
<accession>A0A0K1ECA7</accession>
<dbReference type="Gene3D" id="2.60.40.380">
    <property type="entry name" value="Purple acid phosphatase-like, N-terminal"/>
    <property type="match status" value="1"/>
</dbReference>
<dbReference type="Pfam" id="PF09423">
    <property type="entry name" value="PhoD"/>
    <property type="match status" value="2"/>
</dbReference>
<evidence type="ECO:0000313" key="4">
    <source>
        <dbReference type="EMBL" id="AKT38505.1"/>
    </source>
</evidence>
<reference evidence="4 5" key="1">
    <citation type="submission" date="2015-07" db="EMBL/GenBank/DDBJ databases">
        <title>Genome analysis of myxobacterium Chondromyces crocatus Cm c5 reveals a high potential for natural compound synthesis and the genetic basis for the loss of fruiting body formation.</title>
        <authorList>
            <person name="Zaburannyi N."/>
            <person name="Bunk B."/>
            <person name="Maier J."/>
            <person name="Overmann J."/>
            <person name="Mueller R."/>
        </authorList>
    </citation>
    <scope>NUCLEOTIDE SEQUENCE [LARGE SCALE GENOMIC DNA]</scope>
    <source>
        <strain evidence="4 5">Cm c5</strain>
    </source>
</reference>
<keyword evidence="5" id="KW-1185">Reference proteome</keyword>
<feature type="chain" id="PRO_5005459236" evidence="1">
    <location>
        <begin position="31"/>
        <end position="751"/>
    </location>
</feature>
<proteinExistence type="predicted"/>
<evidence type="ECO:0000259" key="3">
    <source>
        <dbReference type="Pfam" id="PF16655"/>
    </source>
</evidence>
<feature type="domain" description="Phospholipase D N-terminal" evidence="3">
    <location>
        <begin position="53"/>
        <end position="163"/>
    </location>
</feature>
<dbReference type="PROSITE" id="PS51318">
    <property type="entry name" value="TAT"/>
    <property type="match status" value="1"/>
</dbReference>
<dbReference type="InterPro" id="IPR029052">
    <property type="entry name" value="Metallo-depent_PP-like"/>
</dbReference>
<dbReference type="CDD" id="cd07389">
    <property type="entry name" value="MPP_PhoD"/>
    <property type="match status" value="1"/>
</dbReference>
<dbReference type="InterPro" id="IPR052900">
    <property type="entry name" value="Phospholipid_Metab_Enz"/>
</dbReference>
<evidence type="ECO:0000313" key="5">
    <source>
        <dbReference type="Proteomes" id="UP000067626"/>
    </source>
</evidence>
<evidence type="ECO:0000259" key="2">
    <source>
        <dbReference type="Pfam" id="PF09423"/>
    </source>
</evidence>
<dbReference type="Pfam" id="PF16655">
    <property type="entry name" value="PhoD_N"/>
    <property type="match status" value="1"/>
</dbReference>